<feature type="transmembrane region" description="Helical" evidence="6">
    <location>
        <begin position="121"/>
        <end position="137"/>
    </location>
</feature>
<organism evidence="7 8">
    <name type="scientific">Candidatus Methylocalor cossyra</name>
    <dbReference type="NCBI Taxonomy" id="3108543"/>
    <lineage>
        <taxon>Bacteria</taxon>
        <taxon>Pseudomonadati</taxon>
        <taxon>Pseudomonadota</taxon>
        <taxon>Gammaproteobacteria</taxon>
        <taxon>Methylococcales</taxon>
        <taxon>Methylococcaceae</taxon>
        <taxon>Candidatus Methylocalor</taxon>
    </lineage>
</organism>
<keyword evidence="3 6" id="KW-0812">Transmembrane</keyword>
<dbReference type="PANTHER" id="PTHR12608:SF1">
    <property type="entry name" value="TRANSMEMBRANE PROTEIN 165"/>
    <property type="match status" value="1"/>
</dbReference>
<dbReference type="Proteomes" id="UP001497493">
    <property type="component" value="Chromosome"/>
</dbReference>
<feature type="transmembrane region" description="Helical" evidence="6">
    <location>
        <begin position="91"/>
        <end position="109"/>
    </location>
</feature>
<dbReference type="PANTHER" id="PTHR12608">
    <property type="entry name" value="TRANSMEMBRANE PROTEIN HTP-1 RELATED"/>
    <property type="match status" value="1"/>
</dbReference>
<gene>
    <name evidence="7" type="ORF">MECH1_V1_2844</name>
</gene>
<feature type="transmembrane region" description="Helical" evidence="6">
    <location>
        <begin position="187"/>
        <end position="208"/>
    </location>
</feature>
<evidence type="ECO:0000256" key="3">
    <source>
        <dbReference type="ARBA" id="ARBA00022692"/>
    </source>
</evidence>
<evidence type="ECO:0000256" key="2">
    <source>
        <dbReference type="ARBA" id="ARBA00009190"/>
    </source>
</evidence>
<proteinExistence type="inferred from homology"/>
<evidence type="ECO:0000256" key="5">
    <source>
        <dbReference type="ARBA" id="ARBA00023136"/>
    </source>
</evidence>
<keyword evidence="8" id="KW-1185">Reference proteome</keyword>
<name>A0ABM9NLV8_9GAMM</name>
<comment type="similarity">
    <text evidence="2 6">Belongs to the GDT1 family.</text>
</comment>
<protein>
    <recommendedName>
        <fullName evidence="6">GDT1 family protein</fullName>
    </recommendedName>
</protein>
<keyword evidence="4 6" id="KW-1133">Transmembrane helix</keyword>
<dbReference type="RefSeq" id="WP_348758124.1">
    <property type="nucleotide sequence ID" value="NZ_OZ026884.1"/>
</dbReference>
<dbReference type="EMBL" id="OZ026884">
    <property type="protein sequence ID" value="CAL1241620.1"/>
    <property type="molecule type" value="Genomic_DNA"/>
</dbReference>
<accession>A0ABM9NLV8</accession>
<comment type="subcellular location">
    <subcellularLocation>
        <location evidence="1 6">Membrane</location>
        <topology evidence="1 6">Multi-pass membrane protein</topology>
    </subcellularLocation>
</comment>
<evidence type="ECO:0000256" key="1">
    <source>
        <dbReference type="ARBA" id="ARBA00004141"/>
    </source>
</evidence>
<reference evidence="7 8" key="1">
    <citation type="submission" date="2024-04" db="EMBL/GenBank/DDBJ databases">
        <authorList>
            <person name="Cremers G."/>
        </authorList>
    </citation>
    <scope>NUCLEOTIDE SEQUENCE [LARGE SCALE GENOMIC DNA]</scope>
    <source>
        <strain evidence="7">MeCH1-AG</strain>
    </source>
</reference>
<evidence type="ECO:0000313" key="7">
    <source>
        <dbReference type="EMBL" id="CAL1241620.1"/>
    </source>
</evidence>
<evidence type="ECO:0000256" key="4">
    <source>
        <dbReference type="ARBA" id="ARBA00022989"/>
    </source>
</evidence>
<evidence type="ECO:0000313" key="8">
    <source>
        <dbReference type="Proteomes" id="UP001497493"/>
    </source>
</evidence>
<sequence length="229" mass="24154">MACALIAEASAWLHQGLSDPTLTRWWGASATAFALVAAAEFGDKSQLVCMALATRHRHWPIFWGALLAFAVLNGMAVGFGAAVGAWLPEPAVAAAVAVLFTAFGIRALAFRDAEDAAVRDGHGLFVTTFSTIFLAEFGDKTQLAVAGLGAAEPPAPVWLGATLALGLTSAVGIWAGRTLLQKVPRRLLHRAGGLVFLGFAVVAAVRAVPPEWRERMGDWLEPWITQLAG</sequence>
<dbReference type="Pfam" id="PF01169">
    <property type="entry name" value="GDT1"/>
    <property type="match status" value="2"/>
</dbReference>
<evidence type="ECO:0000256" key="6">
    <source>
        <dbReference type="RuleBase" id="RU365102"/>
    </source>
</evidence>
<dbReference type="InterPro" id="IPR001727">
    <property type="entry name" value="GDT1-like"/>
</dbReference>
<feature type="transmembrane region" description="Helical" evidence="6">
    <location>
        <begin position="61"/>
        <end position="85"/>
    </location>
</feature>
<keyword evidence="5 6" id="KW-0472">Membrane</keyword>
<feature type="transmembrane region" description="Helical" evidence="6">
    <location>
        <begin position="157"/>
        <end position="175"/>
    </location>
</feature>